<evidence type="ECO:0000313" key="3">
    <source>
        <dbReference type="Proteomes" id="UP000012062"/>
    </source>
</evidence>
<evidence type="ECO:0008006" key="4">
    <source>
        <dbReference type="Google" id="ProtNLM"/>
    </source>
</evidence>
<dbReference type="Proteomes" id="UP000012062">
    <property type="component" value="Unassembled WGS sequence"/>
</dbReference>
<evidence type="ECO:0000256" key="1">
    <source>
        <dbReference type="SAM" id="MobiDB-lite"/>
    </source>
</evidence>
<dbReference type="RefSeq" id="WP_008874579.1">
    <property type="nucleotide sequence ID" value="NZ_CAUM01000071.1"/>
</dbReference>
<protein>
    <recommendedName>
        <fullName evidence="4">Nutrient deprivation-induced protein</fullName>
    </recommendedName>
</protein>
<evidence type="ECO:0000313" key="2">
    <source>
        <dbReference type="EMBL" id="CCV05631.1"/>
    </source>
</evidence>
<dbReference type="eggNOG" id="ENOG5032S24">
    <property type="taxonomic scope" value="Bacteria"/>
</dbReference>
<comment type="caution">
    <text evidence="2">The sequence shown here is derived from an EMBL/GenBank/DDBJ whole genome shotgun (WGS) entry which is preliminary data.</text>
</comment>
<dbReference type="EMBL" id="CAUM01000071">
    <property type="protein sequence ID" value="CCV05631.1"/>
    <property type="molecule type" value="Genomic_DNA"/>
</dbReference>
<proteinExistence type="predicted"/>
<dbReference type="OrthoDB" id="7471221at2"/>
<sequence>MTEKTSAELQHDAELVRAQVSETADSIRNKMTPGQLIDEFTGMFTGEGSSSLLTTLRGQVQANPLPVALVGVGLAWLMAGQRTEAEGRSYPSGSSTMPDASEFGRRSANEEADLLSGMKESLTEASSIAGGAADSIAATAAETAHGISDKASGYVSATASQTAKASAAAADMLRQEPLVLAALGVALGTAIGAFLPRTDFENLQLGESSGKLRDQASKLLDQGLEGVKDVAAQAYQTIKDQADEQGLIGDGVDLVDQVKKVVHETGSQTETLAREKLQEVADKLPGSDT</sequence>
<gene>
    <name evidence="2" type="ORF">MESS2_1620006</name>
</gene>
<dbReference type="STRING" id="1297569.MESS2_1620006"/>
<organism evidence="2 3">
    <name type="scientific">Mesorhizobium metallidurans STM 2683</name>
    <dbReference type="NCBI Taxonomy" id="1297569"/>
    <lineage>
        <taxon>Bacteria</taxon>
        <taxon>Pseudomonadati</taxon>
        <taxon>Pseudomonadota</taxon>
        <taxon>Alphaproteobacteria</taxon>
        <taxon>Hyphomicrobiales</taxon>
        <taxon>Phyllobacteriaceae</taxon>
        <taxon>Mesorhizobium</taxon>
    </lineage>
</organism>
<reference evidence="2 3" key="1">
    <citation type="submission" date="2013-02" db="EMBL/GenBank/DDBJ databases">
        <authorList>
            <person name="Genoscope - CEA"/>
        </authorList>
    </citation>
    <scope>NUCLEOTIDE SEQUENCE [LARGE SCALE GENOMIC DNA]</scope>
    <source>
        <strain evidence="2 3">STM 2683</strain>
    </source>
</reference>
<feature type="compositionally biased region" description="Basic and acidic residues" evidence="1">
    <location>
        <begin position="272"/>
        <end position="282"/>
    </location>
</feature>
<feature type="region of interest" description="Disordered" evidence="1">
    <location>
        <begin position="265"/>
        <end position="289"/>
    </location>
</feature>
<feature type="region of interest" description="Disordered" evidence="1">
    <location>
        <begin position="84"/>
        <end position="106"/>
    </location>
</feature>
<dbReference type="AlphaFoldDB" id="M5F1E0"/>
<name>M5F1E0_9HYPH</name>
<keyword evidence="3" id="KW-1185">Reference proteome</keyword>
<accession>M5F1E0</accession>